<dbReference type="EMBL" id="JBAJEX010000014">
    <property type="protein sequence ID" value="MEO1767939.1"/>
    <property type="molecule type" value="Genomic_DNA"/>
</dbReference>
<dbReference type="Gene3D" id="3.30.420.40">
    <property type="match status" value="2"/>
</dbReference>
<keyword evidence="4" id="KW-1185">Reference proteome</keyword>
<feature type="domain" description="Actin-like protein N-terminal" evidence="1">
    <location>
        <begin position="5"/>
        <end position="153"/>
    </location>
</feature>
<dbReference type="Pfam" id="PF21522">
    <property type="entry name" value="MreB-like_C"/>
    <property type="match status" value="1"/>
</dbReference>
<dbReference type="RefSeq" id="WP_347309051.1">
    <property type="nucleotide sequence ID" value="NZ_JBAJEX010000014.1"/>
</dbReference>
<evidence type="ECO:0000259" key="1">
    <source>
        <dbReference type="Pfam" id="PF17989"/>
    </source>
</evidence>
<accession>A0ABV0EH47</accession>
<dbReference type="InterPro" id="IPR043129">
    <property type="entry name" value="ATPase_NBD"/>
</dbReference>
<evidence type="ECO:0000313" key="3">
    <source>
        <dbReference type="EMBL" id="MEO1767939.1"/>
    </source>
</evidence>
<feature type="domain" description="Actin homologue MreB-like C-terminal" evidence="2">
    <location>
        <begin position="173"/>
        <end position="295"/>
    </location>
</feature>
<evidence type="ECO:0000313" key="4">
    <source>
        <dbReference type="Proteomes" id="UP001482231"/>
    </source>
</evidence>
<gene>
    <name evidence="3" type="ORF">V6E02_12035</name>
</gene>
<proteinExistence type="predicted"/>
<protein>
    <submittedName>
        <fullName evidence="3">ParM/StbA family protein</fullName>
    </submittedName>
</protein>
<dbReference type="SUPFAM" id="SSF53067">
    <property type="entry name" value="Actin-like ATPase domain"/>
    <property type="match status" value="2"/>
</dbReference>
<evidence type="ECO:0000259" key="2">
    <source>
        <dbReference type="Pfam" id="PF21522"/>
    </source>
</evidence>
<dbReference type="Proteomes" id="UP001482231">
    <property type="component" value="Unassembled WGS sequence"/>
</dbReference>
<sequence length="324" mass="35196">MNILGIDIGYSNLKLAFGSKGESPKTHLRPAGAAPADRFGSRFDGKAHEDFLHVMVDGQEFIAGVSPDRAEMWSRSLHADYPSSASYKALFHAGLLLSEMDRIDMLVTGLPVSQYLDETRKKAVAEQMQGAHQVTAKRTVTVEKVKVIPQPVGGLLDYISQEDADIEDARVLVVDPGFFSVDWVVVANKDLHRQSSGTSLNASSVVLEEASRLIAKDYGSAVNTETLENAIRSGKPSVWMFGSRVEIAPYIEQAAKTVGPVVVESIQKSLRTESQMPDLVVLVGGGAMFFREAVQAAFPRLTVVTPKDPVYSNARGFWLMGAAL</sequence>
<dbReference type="InterPro" id="IPR049067">
    <property type="entry name" value="MreB-like_C"/>
</dbReference>
<reference evidence="3 4" key="1">
    <citation type="submission" date="2024-02" db="EMBL/GenBank/DDBJ databases">
        <title>New thermophilic sulfur-oxidizing bacteria from a hot springs of the Uzon caldera (Kamchatka, Russia).</title>
        <authorList>
            <person name="Dukat A.M."/>
            <person name="Elcheninov A.G."/>
            <person name="Frolov E.N."/>
        </authorList>
    </citation>
    <scope>NUCLEOTIDE SEQUENCE [LARGE SCALE GENOMIC DNA]</scope>
    <source>
        <strain evidence="3 4">AK1</strain>
    </source>
</reference>
<organism evidence="3 4">
    <name type="scientific">Thiobacter aerophilum</name>
    <dbReference type="NCBI Taxonomy" id="3121275"/>
    <lineage>
        <taxon>Bacteria</taxon>
        <taxon>Pseudomonadati</taxon>
        <taxon>Pseudomonadota</taxon>
        <taxon>Betaproteobacteria</taxon>
        <taxon>Burkholderiales</taxon>
        <taxon>Thiobacteraceae</taxon>
        <taxon>Thiobacter</taxon>
    </lineage>
</organism>
<dbReference type="InterPro" id="IPR040607">
    <property type="entry name" value="ALP_N"/>
</dbReference>
<dbReference type="Pfam" id="PF17989">
    <property type="entry name" value="ALP_N"/>
    <property type="match status" value="1"/>
</dbReference>
<name>A0ABV0EH47_9BURK</name>
<comment type="caution">
    <text evidence="3">The sequence shown here is derived from an EMBL/GenBank/DDBJ whole genome shotgun (WGS) entry which is preliminary data.</text>
</comment>